<reference evidence="2 3" key="1">
    <citation type="journal article" date="2015" name="Genome Announc.">
        <title>Draft Genome of the Euendolithic (true boring) Cyanobacterium Mastigocoleus testarum strain BC008.</title>
        <authorList>
            <person name="Guida B.S."/>
            <person name="Garcia-Pichel F."/>
        </authorList>
    </citation>
    <scope>NUCLEOTIDE SEQUENCE [LARGE SCALE GENOMIC DNA]</scope>
    <source>
        <strain evidence="2 3">BC008</strain>
    </source>
</reference>
<dbReference type="RefSeq" id="WP_058184074.1">
    <property type="nucleotide sequence ID" value="NZ_LMTZ01000111.1"/>
</dbReference>
<dbReference type="EMBL" id="LMTZ01000111">
    <property type="protein sequence ID" value="KST65188.1"/>
    <property type="molecule type" value="Genomic_DNA"/>
</dbReference>
<feature type="transmembrane region" description="Helical" evidence="1">
    <location>
        <begin position="37"/>
        <end position="58"/>
    </location>
</feature>
<evidence type="ECO:0000313" key="2">
    <source>
        <dbReference type="EMBL" id="KST65188.1"/>
    </source>
</evidence>
<feature type="transmembrane region" description="Helical" evidence="1">
    <location>
        <begin position="65"/>
        <end position="85"/>
    </location>
</feature>
<feature type="transmembrane region" description="Helical" evidence="1">
    <location>
        <begin position="12"/>
        <end position="31"/>
    </location>
</feature>
<evidence type="ECO:0000313" key="3">
    <source>
        <dbReference type="Proteomes" id="UP000053372"/>
    </source>
</evidence>
<evidence type="ECO:0000256" key="1">
    <source>
        <dbReference type="SAM" id="Phobius"/>
    </source>
</evidence>
<dbReference type="Proteomes" id="UP000053372">
    <property type="component" value="Unassembled WGS sequence"/>
</dbReference>
<protein>
    <submittedName>
        <fullName evidence="2">Uncharacterized protein</fullName>
    </submittedName>
</protein>
<keyword evidence="1" id="KW-0812">Transmembrane</keyword>
<proteinExistence type="predicted"/>
<keyword evidence="1" id="KW-0472">Membrane</keyword>
<keyword evidence="1" id="KW-1133">Transmembrane helix</keyword>
<accession>A0A0V7ZKL9</accession>
<keyword evidence="3" id="KW-1185">Reference proteome</keyword>
<dbReference type="AlphaFoldDB" id="A0A0V7ZKL9"/>
<organism evidence="2 3">
    <name type="scientific">Mastigocoleus testarum BC008</name>
    <dbReference type="NCBI Taxonomy" id="371196"/>
    <lineage>
        <taxon>Bacteria</taxon>
        <taxon>Bacillati</taxon>
        <taxon>Cyanobacteriota</taxon>
        <taxon>Cyanophyceae</taxon>
        <taxon>Nostocales</taxon>
        <taxon>Hapalosiphonaceae</taxon>
        <taxon>Mastigocoleus</taxon>
    </lineage>
</organism>
<feature type="transmembrane region" description="Helical" evidence="1">
    <location>
        <begin position="123"/>
        <end position="143"/>
    </location>
</feature>
<name>A0A0V7ZKL9_9CYAN</name>
<sequence>MNIRPKTVLSGKFWQYVTVYIITSFLAFLLSTSGYMWVLYLLYIGPFYLGIWILLTLICIASRTVIYSAIISYITLGIQTIAIIFNVSDAGYYGFACGQNFFQRFLFFNQRSSCSGLLISWDTYQWILLSYLAFVVIFFIDILRRKFFTREHDRPPNP</sequence>
<gene>
    <name evidence="2" type="ORF">BC008_20555</name>
</gene>
<comment type="caution">
    <text evidence="2">The sequence shown here is derived from an EMBL/GenBank/DDBJ whole genome shotgun (WGS) entry which is preliminary data.</text>
</comment>